<dbReference type="InterPro" id="IPR027005">
    <property type="entry name" value="PMT-like"/>
</dbReference>
<dbReference type="EMBL" id="LNZG01000001">
    <property type="protein sequence ID" value="ODA91377.1"/>
    <property type="molecule type" value="Genomic_DNA"/>
</dbReference>
<keyword evidence="10" id="KW-1003">Cell membrane</keyword>
<keyword evidence="4 10" id="KW-0328">Glycosyltransferase</keyword>
<evidence type="ECO:0000256" key="10">
    <source>
        <dbReference type="RuleBase" id="RU367007"/>
    </source>
</evidence>
<feature type="transmembrane region" description="Helical" evidence="10">
    <location>
        <begin position="263"/>
        <end position="281"/>
    </location>
</feature>
<feature type="domain" description="ArnT-like N-terminal" evidence="12">
    <location>
        <begin position="53"/>
        <end position="284"/>
    </location>
</feature>
<feature type="transmembrane region" description="Helical" evidence="10">
    <location>
        <begin position="466"/>
        <end position="490"/>
    </location>
</feature>
<feature type="domain" description="Protein O-mannosyl-transferase C-terminal four TM" evidence="13">
    <location>
        <begin position="351"/>
        <end position="543"/>
    </location>
</feature>
<evidence type="ECO:0000256" key="4">
    <source>
        <dbReference type="ARBA" id="ARBA00022676"/>
    </source>
</evidence>
<dbReference type="OMA" id="AGNHHPW"/>
<dbReference type="GO" id="GO:0012505">
    <property type="term" value="C:endomembrane system"/>
    <property type="evidence" value="ECO:0007669"/>
    <property type="project" value="UniProtKB-SubCell"/>
</dbReference>
<evidence type="ECO:0000256" key="8">
    <source>
        <dbReference type="ARBA" id="ARBA00023136"/>
    </source>
</evidence>
<keyword evidence="5 10" id="KW-0808">Transferase</keyword>
<dbReference type="PANTHER" id="PTHR10050">
    <property type="entry name" value="DOLICHYL-PHOSPHATE-MANNOSE--PROTEIN MANNOSYLTRANSFERASE"/>
    <property type="match status" value="1"/>
</dbReference>
<dbReference type="Pfam" id="PF02366">
    <property type="entry name" value="PMT"/>
    <property type="match status" value="1"/>
</dbReference>
<keyword evidence="6 10" id="KW-0812">Transmembrane</keyword>
<evidence type="ECO:0000256" key="1">
    <source>
        <dbReference type="ARBA" id="ARBA00004127"/>
    </source>
</evidence>
<evidence type="ECO:0000259" key="13">
    <source>
        <dbReference type="Pfam" id="PF16192"/>
    </source>
</evidence>
<feature type="transmembrane region" description="Helical" evidence="10">
    <location>
        <begin position="302"/>
        <end position="323"/>
    </location>
</feature>
<feature type="transmembrane region" description="Helical" evidence="10">
    <location>
        <begin position="502"/>
        <end position="524"/>
    </location>
</feature>
<gene>
    <name evidence="14" type="ORF">ATY41_01480</name>
</gene>
<evidence type="ECO:0000313" key="14">
    <source>
        <dbReference type="EMBL" id="ODA91377.1"/>
    </source>
</evidence>
<evidence type="ECO:0000313" key="15">
    <source>
        <dbReference type="Proteomes" id="UP000094426"/>
    </source>
</evidence>
<protein>
    <recommendedName>
        <fullName evidence="9 10">Polyprenol-phosphate-mannose--protein mannosyltransferase</fullName>
        <ecNumber evidence="10">2.4.1.-</ecNumber>
    </recommendedName>
</protein>
<feature type="transmembrane region" description="Helical" evidence="10">
    <location>
        <begin position="240"/>
        <end position="257"/>
    </location>
</feature>
<feature type="region of interest" description="Disordered" evidence="11">
    <location>
        <begin position="1"/>
        <end position="22"/>
    </location>
</feature>
<keyword evidence="8 10" id="KW-0472">Membrane</keyword>
<comment type="subcellular location">
    <subcellularLocation>
        <location evidence="10">Cell membrane</location>
    </subcellularLocation>
    <subcellularLocation>
        <location evidence="1">Endomembrane system</location>
        <topology evidence="1">Multi-pass membrane protein</topology>
    </subcellularLocation>
</comment>
<feature type="transmembrane region" description="Helical" evidence="10">
    <location>
        <begin position="419"/>
        <end position="436"/>
    </location>
</feature>
<feature type="transmembrane region" description="Helical" evidence="10">
    <location>
        <begin position="141"/>
        <end position="162"/>
    </location>
</feature>
<organism evidence="14 15">
    <name type="scientific">Leifsonia xyli subsp. xyli</name>
    <dbReference type="NCBI Taxonomy" id="59736"/>
    <lineage>
        <taxon>Bacteria</taxon>
        <taxon>Bacillati</taxon>
        <taxon>Actinomycetota</taxon>
        <taxon>Actinomycetes</taxon>
        <taxon>Micrococcales</taxon>
        <taxon>Microbacteriaceae</taxon>
        <taxon>Leifsonia</taxon>
    </lineage>
</organism>
<feature type="transmembrane region" description="Helical" evidence="10">
    <location>
        <begin position="443"/>
        <end position="460"/>
    </location>
</feature>
<dbReference type="GO" id="GO:0004169">
    <property type="term" value="F:dolichyl-phosphate-mannose-protein mannosyltransferase activity"/>
    <property type="evidence" value="ECO:0007669"/>
    <property type="project" value="UniProtKB-UniRule"/>
</dbReference>
<evidence type="ECO:0000256" key="2">
    <source>
        <dbReference type="ARBA" id="ARBA00004922"/>
    </source>
</evidence>
<evidence type="ECO:0000256" key="6">
    <source>
        <dbReference type="ARBA" id="ARBA00022692"/>
    </source>
</evidence>
<dbReference type="UniPathway" id="UPA00378"/>
<feature type="transmembrane region" description="Helical" evidence="10">
    <location>
        <begin position="45"/>
        <end position="64"/>
    </location>
</feature>
<dbReference type="Pfam" id="PF16192">
    <property type="entry name" value="PMT_4TMC"/>
    <property type="match status" value="1"/>
</dbReference>
<dbReference type="AlphaFoldDB" id="A0A1E2SNR4"/>
<proteinExistence type="inferred from homology"/>
<comment type="similarity">
    <text evidence="3 10">Belongs to the glycosyltransferase 39 family.</text>
</comment>
<name>A0A1E2SNR4_LEIXY</name>
<evidence type="ECO:0000256" key="5">
    <source>
        <dbReference type="ARBA" id="ARBA00022679"/>
    </source>
</evidence>
<evidence type="ECO:0000256" key="9">
    <source>
        <dbReference type="ARBA" id="ARBA00093617"/>
    </source>
</evidence>
<feature type="transmembrane region" description="Helical" evidence="10">
    <location>
        <begin position="193"/>
        <end position="211"/>
    </location>
</feature>
<evidence type="ECO:0000256" key="11">
    <source>
        <dbReference type="SAM" id="MobiDB-lite"/>
    </source>
</evidence>
<dbReference type="RefSeq" id="WP_011186498.1">
    <property type="nucleotide sequence ID" value="NZ_LNZG01000001.1"/>
</dbReference>
<dbReference type="OrthoDB" id="9776737at2"/>
<dbReference type="InterPro" id="IPR032421">
    <property type="entry name" value="PMT_4TMC"/>
</dbReference>
<feature type="compositionally biased region" description="Low complexity" evidence="11">
    <location>
        <begin position="9"/>
        <end position="19"/>
    </location>
</feature>
<reference evidence="14 15" key="1">
    <citation type="submission" date="2015-11" db="EMBL/GenBank/DDBJ databases">
        <authorList>
            <person name="Zhang Y."/>
            <person name="Guo Z."/>
        </authorList>
    </citation>
    <scope>NUCLEOTIDE SEQUENCE [LARGE SCALE GENOMIC DNA]</scope>
    <source>
        <strain evidence="15">gdw1</strain>
    </source>
</reference>
<comment type="function">
    <text evidence="10">Protein O-mannosyltransferase that catalyzes the transfer of a single mannose residue from a polyprenol phospho-mannosyl lipidic donor to the hydroxyl group of selected serine and threonine residues in acceptor proteins.</text>
</comment>
<dbReference type="PANTHER" id="PTHR10050:SF46">
    <property type="entry name" value="PROTEIN O-MANNOSYL-TRANSFERASE 2"/>
    <property type="match status" value="1"/>
</dbReference>
<dbReference type="InterPro" id="IPR003342">
    <property type="entry name" value="ArnT-like_N"/>
</dbReference>
<dbReference type="EC" id="2.4.1.-" evidence="10"/>
<dbReference type="Proteomes" id="UP000094426">
    <property type="component" value="Unassembled WGS sequence"/>
</dbReference>
<comment type="pathway">
    <text evidence="2 10">Protein modification; protein glycosylation.</text>
</comment>
<comment type="caution">
    <text evidence="14">The sequence shown here is derived from an EMBL/GenBank/DDBJ whole genome shotgun (WGS) entry which is preliminary data.</text>
</comment>
<feature type="transmembrane region" description="Helical" evidence="10">
    <location>
        <begin position="169"/>
        <end position="187"/>
    </location>
</feature>
<evidence type="ECO:0000256" key="7">
    <source>
        <dbReference type="ARBA" id="ARBA00022989"/>
    </source>
</evidence>
<evidence type="ECO:0000256" key="3">
    <source>
        <dbReference type="ARBA" id="ARBA00007222"/>
    </source>
</evidence>
<keyword evidence="7 10" id="KW-1133">Transmembrane helix</keyword>
<accession>A0A1E2SNR4</accession>
<dbReference type="GO" id="GO:0005886">
    <property type="term" value="C:plasma membrane"/>
    <property type="evidence" value="ECO:0007669"/>
    <property type="project" value="UniProtKB-SubCell"/>
</dbReference>
<evidence type="ECO:0000259" key="12">
    <source>
        <dbReference type="Pfam" id="PF02366"/>
    </source>
</evidence>
<sequence length="544" mass="59936">MTSSSPVDAAPTAPAGAAGHRAERTGSRLDDWAARVLCTAARLRVWHWGTPVAVTLLAAVLRLWNLGWPHTLVFDETFYVKDSWTLWHLGYEGSWPQKADSSFAAGDVNVFSSNPSFVTHPPLGKWIIGLGMAATGAGNSFGWRVSTAIVGVLAVLVVFLIARKLFASTAVAAIAGFLFAIDGHAIVMSRVALLDSSVMLLALLAFGCVLLDRDAHATRLAARVAAAREAGKDPAWGPVLWWRPWLLAAGVLTGLCAGVKWTGFYFLAFFAVYTVLVDIVARRRERLAFSASGGLLKQAPATFALMVPIAFASYLATWTGLLVTSGGVYRGWAQSVHAQWADGLSWVPLWFQNLWHYQKEMYNYSINLHTPHPYQSNPLTWTLMIRPTSMYYIGDPQGQGGCTAPGGCSEAITSLGNPLIWWAATAALLYLAYRLVRFREWQVGLILTGFAAGYVPWLIYINRTIFTFYSIAFEPYLILGLAAVAALVVGKRTDPERRRRRGIAWTAAFLVAATAISVFFWPLWTGQQVPFWFWQAHMWLPSWV</sequence>